<feature type="domain" description="PPE" evidence="2">
    <location>
        <begin position="3"/>
        <end position="165"/>
    </location>
</feature>
<dbReference type="PANTHER" id="PTHR46766">
    <property type="entry name" value="GLUTAMINE-RICH PROTEIN 2"/>
    <property type="match status" value="1"/>
</dbReference>
<feature type="region of interest" description="Disordered" evidence="1">
    <location>
        <begin position="160"/>
        <end position="185"/>
    </location>
</feature>
<dbReference type="EMBL" id="CP097320">
    <property type="protein sequence ID" value="UQX10011.1"/>
    <property type="molecule type" value="Genomic_DNA"/>
</dbReference>
<feature type="compositionally biased region" description="Low complexity" evidence="1">
    <location>
        <begin position="173"/>
        <end position="185"/>
    </location>
</feature>
<dbReference type="RefSeq" id="WP_219067816.1">
    <property type="nucleotide sequence ID" value="NZ_CAJUXY010000025.1"/>
</dbReference>
<name>A0ABY4QJK5_9MYCO</name>
<dbReference type="Pfam" id="PF12484">
    <property type="entry name" value="PPE-SVP"/>
    <property type="match status" value="1"/>
</dbReference>
<evidence type="ECO:0000313" key="5">
    <source>
        <dbReference type="Proteomes" id="UP001056610"/>
    </source>
</evidence>
<keyword evidence="5" id="KW-1185">Reference proteome</keyword>
<evidence type="ECO:0000313" key="4">
    <source>
        <dbReference type="EMBL" id="UQX10011.1"/>
    </source>
</evidence>
<dbReference type="Proteomes" id="UP001056610">
    <property type="component" value="Chromosome"/>
</dbReference>
<evidence type="ECO:0000259" key="3">
    <source>
        <dbReference type="Pfam" id="PF12484"/>
    </source>
</evidence>
<protein>
    <submittedName>
        <fullName evidence="4">PPE family protein</fullName>
    </submittedName>
</protein>
<reference evidence="4" key="1">
    <citation type="submission" date="2022-05" db="EMBL/GenBank/DDBJ databases">
        <title>A methanotrophic Mycobacterium dominates a cave microbial ecosystem.</title>
        <authorList>
            <person name="Van Spanning R.J.M."/>
            <person name="Guan Q."/>
            <person name="Melkonian C."/>
            <person name="Gallant J."/>
            <person name="Polerecky L."/>
            <person name="Flot J.-F."/>
            <person name="Brandt B.W."/>
            <person name="Braster M."/>
            <person name="Iturbe Espinoza P."/>
            <person name="Aerts J."/>
            <person name="Meima-Franke M."/>
            <person name="Piersma S.R."/>
            <person name="Bunduc C."/>
            <person name="Ummels R."/>
            <person name="Pain A."/>
            <person name="Fleming E.J."/>
            <person name="van der Wel N."/>
            <person name="Gherman V.D."/>
            <person name="Sarbu S.M."/>
            <person name="Bodelier P.L.E."/>
            <person name="Bitter W."/>
        </authorList>
    </citation>
    <scope>NUCLEOTIDE SEQUENCE</scope>
    <source>
        <strain evidence="4">Sulfur Cave</strain>
    </source>
</reference>
<dbReference type="InterPro" id="IPR000030">
    <property type="entry name" value="PPE_dom"/>
</dbReference>
<dbReference type="Pfam" id="PF00823">
    <property type="entry name" value="PPE"/>
    <property type="match status" value="1"/>
</dbReference>
<accession>A0ABY4QJK5</accession>
<gene>
    <name evidence="4" type="ORF">M5I08_17535</name>
</gene>
<evidence type="ECO:0000259" key="2">
    <source>
        <dbReference type="Pfam" id="PF00823"/>
    </source>
</evidence>
<evidence type="ECO:0000256" key="1">
    <source>
        <dbReference type="SAM" id="MobiDB-lite"/>
    </source>
</evidence>
<dbReference type="PANTHER" id="PTHR46766:SF1">
    <property type="entry name" value="GLUTAMINE-RICH PROTEIN 2"/>
    <property type="match status" value="1"/>
</dbReference>
<proteinExistence type="predicted"/>
<dbReference type="InterPro" id="IPR022171">
    <property type="entry name" value="PPE_C"/>
</dbReference>
<sequence>MSFMMFPPEVNSALMYSGAGSGPLMAAASAWNELATDLETTANSYQSVIQQVTSGPWLGPTSARMASATAPYIAWLQGSSIQAAQTSAQASLAAAAYEGAFAATVPPSVIAANRALLAALVATNFLGQNTPAIAATEAHYMEMWFQDGLTMDTYALTSQQATALPEQSPAPPTSDGGTSANAAAAAQSASTTGNLATGLENLLIDYLTSNSGNLTTDWTNVLGGVGVPSSWDSTLLSTLVPPASEAAISSAEGTILPAQLSYYVAMGGSMPAKMLISMSNSLSASQALQAGQQAMLAQVTQVIDGKMKALMGGIAGEMRGFSSSISAQLASASRLGGLSIPNGWAHNAPQMAVRAAPVLPQTSVSPMNPSAGLPNSPFTQALMGSLSGRGVGTQAVKTASVKVETRTPAGG</sequence>
<organism evidence="4 5">
    <name type="scientific">Candidatus Mycobacterium methanotrophicum</name>
    <dbReference type="NCBI Taxonomy" id="2943498"/>
    <lineage>
        <taxon>Bacteria</taxon>
        <taxon>Bacillati</taxon>
        <taxon>Actinomycetota</taxon>
        <taxon>Actinomycetes</taxon>
        <taxon>Mycobacteriales</taxon>
        <taxon>Mycobacteriaceae</taxon>
        <taxon>Mycobacterium</taxon>
    </lineage>
</organism>
<feature type="domain" description="PPE family C-terminal" evidence="3">
    <location>
        <begin position="326"/>
        <end position="391"/>
    </location>
</feature>